<protein>
    <submittedName>
        <fullName evidence="1">DUF488 domain-containing protein</fullName>
    </submittedName>
</protein>
<reference evidence="1" key="1">
    <citation type="journal article" date="2020" name="mSystems">
        <title>Genome- and Community-Level Interaction Insights into Carbon Utilization and Element Cycling Functions of Hydrothermarchaeota in Hydrothermal Sediment.</title>
        <authorList>
            <person name="Zhou Z."/>
            <person name="Liu Y."/>
            <person name="Xu W."/>
            <person name="Pan J."/>
            <person name="Luo Z.H."/>
            <person name="Li M."/>
        </authorList>
    </citation>
    <scope>NUCLEOTIDE SEQUENCE [LARGE SCALE GENOMIC DNA]</scope>
    <source>
        <strain evidence="1">SpSt-339</strain>
    </source>
</reference>
<dbReference type="PANTHER" id="PTHR39337">
    <property type="entry name" value="BLR5642 PROTEIN"/>
    <property type="match status" value="1"/>
</dbReference>
<dbReference type="Pfam" id="PF04343">
    <property type="entry name" value="DUF488"/>
    <property type="match status" value="1"/>
</dbReference>
<accession>A0A7C2JZD4</accession>
<sequence>MFNRQKAVLHLVELAGGTIDRLVLTKWAFLVRRETESRGGGSFYDFVPYHYGPFSFGLYHEAAKLVAQGYLRETDSGWGRGPASAPLPEPDLQNELKRLTDRLRRLSVEALLDYVYERYPRFTINSQRRRLATRPTASLAVYTAGYEGLCIDGFLDLLTRTGITHVIDVRRNPVARRYGFHRSTLARLLERLGLQYSHVPALGIASEQRRRLETAQDYQALFQDYEGTTLQTETVAIGTVANWVTRSPSVLICRETDPHCCHRGRLADPVSRITGLPVVHLG</sequence>
<evidence type="ECO:0000313" key="1">
    <source>
        <dbReference type="EMBL" id="HEN14587.1"/>
    </source>
</evidence>
<organism evidence="1">
    <name type="scientific">Schlesneria paludicola</name>
    <dbReference type="NCBI Taxonomy" id="360056"/>
    <lineage>
        <taxon>Bacteria</taxon>
        <taxon>Pseudomonadati</taxon>
        <taxon>Planctomycetota</taxon>
        <taxon>Planctomycetia</taxon>
        <taxon>Planctomycetales</taxon>
        <taxon>Planctomycetaceae</taxon>
        <taxon>Schlesneria</taxon>
    </lineage>
</organism>
<gene>
    <name evidence="1" type="ORF">ENQ76_03855</name>
</gene>
<dbReference type="EMBL" id="DSOK01000121">
    <property type="protein sequence ID" value="HEN14587.1"/>
    <property type="molecule type" value="Genomic_DNA"/>
</dbReference>
<name>A0A7C2JZD4_9PLAN</name>
<dbReference type="AlphaFoldDB" id="A0A7C2JZD4"/>
<comment type="caution">
    <text evidence="1">The sequence shown here is derived from an EMBL/GenBank/DDBJ whole genome shotgun (WGS) entry which is preliminary data.</text>
</comment>
<dbReference type="InterPro" id="IPR007438">
    <property type="entry name" value="DUF488"/>
</dbReference>
<dbReference type="PANTHER" id="PTHR39337:SF1">
    <property type="entry name" value="BLR5642 PROTEIN"/>
    <property type="match status" value="1"/>
</dbReference>
<proteinExistence type="predicted"/>